<evidence type="ECO:0000256" key="4">
    <source>
        <dbReference type="ARBA" id="ARBA00022628"/>
    </source>
</evidence>
<evidence type="ECO:0000256" key="10">
    <source>
        <dbReference type="ARBA" id="ARBA00048987"/>
    </source>
</evidence>
<keyword evidence="5" id="KW-0235">DNA replication</keyword>
<evidence type="ECO:0000256" key="8">
    <source>
        <dbReference type="ARBA" id="ARBA00023284"/>
    </source>
</evidence>
<gene>
    <name evidence="13" type="ORF">NEF87_002930</name>
</gene>
<evidence type="ECO:0000256" key="1">
    <source>
        <dbReference type="ARBA" id="ARBA00001922"/>
    </source>
</evidence>
<dbReference type="Gene3D" id="3.20.70.20">
    <property type="match status" value="3"/>
</dbReference>
<evidence type="ECO:0000256" key="5">
    <source>
        <dbReference type="ARBA" id="ARBA00022705"/>
    </source>
</evidence>
<evidence type="ECO:0000256" key="2">
    <source>
        <dbReference type="ARBA" id="ARBA00005654"/>
    </source>
</evidence>
<evidence type="ECO:0000256" key="9">
    <source>
        <dbReference type="ARBA" id="ARBA00023285"/>
    </source>
</evidence>
<dbReference type="EMBL" id="CP104013">
    <property type="protein sequence ID" value="UYP46645.1"/>
    <property type="molecule type" value="Genomic_DNA"/>
</dbReference>
<evidence type="ECO:0000256" key="7">
    <source>
        <dbReference type="ARBA" id="ARBA00023157"/>
    </source>
</evidence>
<keyword evidence="4" id="KW-0846">Cobalamin</keyword>
<keyword evidence="6" id="KW-0560">Oxidoreductase</keyword>
<organism evidence="13 14">
    <name type="scientific">Candidatus Lokiarchaeum ossiferum</name>
    <dbReference type="NCBI Taxonomy" id="2951803"/>
    <lineage>
        <taxon>Archaea</taxon>
        <taxon>Promethearchaeati</taxon>
        <taxon>Promethearchaeota</taxon>
        <taxon>Promethearchaeia</taxon>
        <taxon>Promethearchaeales</taxon>
        <taxon>Promethearchaeaceae</taxon>
        <taxon>Candidatus Lokiarchaeum</taxon>
    </lineage>
</organism>
<dbReference type="InterPro" id="IPR054158">
    <property type="entry name" value="RNR-II_ins_dom"/>
</dbReference>
<dbReference type="Pfam" id="PF17975">
    <property type="entry name" value="RNR_Alpha"/>
    <property type="match status" value="1"/>
</dbReference>
<keyword evidence="8" id="KW-0676">Redox-active center</keyword>
<feature type="domain" description="B12-dependent ribonucleotide reductase insertion" evidence="12">
    <location>
        <begin position="269"/>
        <end position="339"/>
    </location>
</feature>
<evidence type="ECO:0000313" key="13">
    <source>
        <dbReference type="EMBL" id="UYP46645.1"/>
    </source>
</evidence>
<keyword evidence="7" id="KW-1015">Disulfide bond</keyword>
<keyword evidence="9" id="KW-0170">Cobalt</keyword>
<dbReference type="Pfam" id="PF21995">
    <property type="entry name" value="RNR-II_ins_dom"/>
    <property type="match status" value="1"/>
</dbReference>
<dbReference type="SUPFAM" id="SSF52058">
    <property type="entry name" value="L domain-like"/>
    <property type="match status" value="1"/>
</dbReference>
<dbReference type="Gene3D" id="3.80.10.10">
    <property type="entry name" value="Ribonuclease Inhibitor"/>
    <property type="match status" value="1"/>
</dbReference>
<evidence type="ECO:0000256" key="6">
    <source>
        <dbReference type="ARBA" id="ARBA00023002"/>
    </source>
</evidence>
<comment type="cofactor">
    <cofactor evidence="1">
        <name>adenosylcob(III)alamin</name>
        <dbReference type="ChEBI" id="CHEBI:18408"/>
    </cofactor>
</comment>
<dbReference type="Proteomes" id="UP001208689">
    <property type="component" value="Chromosome"/>
</dbReference>
<name>A0ABY6HT05_9ARCH</name>
<dbReference type="PANTHER" id="PTHR43371">
    <property type="entry name" value="VITAMIN B12-DEPENDENT RIBONUCLEOTIDE REDUCTASE"/>
    <property type="match status" value="1"/>
</dbReference>
<comment type="catalytic activity">
    <reaction evidence="10">
        <text>a 2'-deoxyribonucleoside 5'-triphosphate + [thioredoxin]-disulfide + H2O = a ribonucleoside 5'-triphosphate + [thioredoxin]-dithiol</text>
        <dbReference type="Rhea" id="RHEA:12701"/>
        <dbReference type="Rhea" id="RHEA-COMP:10698"/>
        <dbReference type="Rhea" id="RHEA-COMP:10700"/>
        <dbReference type="ChEBI" id="CHEBI:15377"/>
        <dbReference type="ChEBI" id="CHEBI:29950"/>
        <dbReference type="ChEBI" id="CHEBI:50058"/>
        <dbReference type="ChEBI" id="CHEBI:61557"/>
        <dbReference type="ChEBI" id="CHEBI:61560"/>
        <dbReference type="EC" id="1.17.4.2"/>
    </reaction>
</comment>
<dbReference type="InterPro" id="IPR040763">
    <property type="entry name" value="RNR_alpha_hel"/>
</dbReference>
<dbReference type="SUPFAM" id="SSF51998">
    <property type="entry name" value="PFL-like glycyl radical enzymes"/>
    <property type="match status" value="1"/>
</dbReference>
<proteinExistence type="inferred from homology"/>
<dbReference type="PANTHER" id="PTHR43371:SF1">
    <property type="entry name" value="RIBONUCLEOSIDE-DIPHOSPHATE REDUCTASE"/>
    <property type="match status" value="1"/>
</dbReference>
<evidence type="ECO:0000313" key="14">
    <source>
        <dbReference type="Proteomes" id="UP001208689"/>
    </source>
</evidence>
<evidence type="ECO:0000259" key="11">
    <source>
        <dbReference type="Pfam" id="PF17975"/>
    </source>
</evidence>
<dbReference type="EC" id="1.17.4.2" evidence="3"/>
<protein>
    <recommendedName>
        <fullName evidence="3">ribonucleoside-triphosphate reductase (thioredoxin)</fullName>
        <ecNumber evidence="3">1.17.4.2</ecNumber>
    </recommendedName>
</protein>
<sequence length="868" mass="98866">MVQSYIPDKNEFSFSISNIFPKHMVNSRGDIKPFDPDKMIASLNKETGLDWEECIKVIRDSLKRITLLGLDTIQTSMLREIMCLELTAKGYHKERNIYAKLINSTVIKFRLDDNFIDKYRGTQPNWGPLGYITYKRTYARLTDSETRTEEFFETARRVVEGVFSIQKEHCFKLSLPWNPEKAQKSAQRMFEKMWDFKFLPPGRGLWMMGTEFIDKHGSMALNNCGFASTADIATKKSKAFEWLMDALMLGVGVGFDTKGAGKITIQKPKDEHFVFEIPDSREGWVQALRHLITAYFDGDVMPIYDFTKIRKKGTPIRGFGGVASGPEPLQEMLDSQKEILDARIGKTLTSVDIVDMMNLIGKCVVAGNVRRSAEIALGDVDDEAYVTCKQDQTALYHHRWASNNSIIGKRGMDYSKIVESIAKNGEPGIIYLENAQAYSRMGYEPDFKDKKAVGVNPCGEQTLESFELCCLVETFPSRHDSYEEFEETLKYAYLYAKSVTLVNTHWNETNAVMGKNRRIGTSQTGIIDAFARHGRHEVLNWCDKGYKYLRAQDEKYSDFFCVPQSIKITTVKPSGTVSLLPGVSPGIHYPHAEHYIRRIRISKESTLIDILREANYPIEQDAYSENSMVIEFPVKEENFLRGKEHTSLWEQISNAIDYQHYWSDNQVSITVTFRKDEVKDIPFALSFAEDKIKGISLLPLSEHGYQQAPYEEITQEEFEKRKKQLKPIKTWTTAEKGAGTVYCDGDSCHVVEESNVLKEFEVIVGESIPSITKVEDNSFGFVIKEGKIVEIGMANKKIDNLPESIAQVEGLRILNLKNTGINALPLSITQLKNIEILNLEETNLGILPENIKVWISELERKGKKVLLK</sequence>
<comment type="similarity">
    <text evidence="2">Belongs to the class II ribonucleoside-triphosphate reductase family.</text>
</comment>
<evidence type="ECO:0000259" key="12">
    <source>
        <dbReference type="Pfam" id="PF21995"/>
    </source>
</evidence>
<accession>A0ABY6HT05</accession>
<evidence type="ECO:0000256" key="3">
    <source>
        <dbReference type="ARBA" id="ARBA00012275"/>
    </source>
</evidence>
<reference evidence="13" key="1">
    <citation type="submission" date="2022-09" db="EMBL/GenBank/DDBJ databases">
        <title>Actin cytoskeleton and complex cell architecture in an #Asgard archaeon.</title>
        <authorList>
            <person name="Ponce Toledo R.I."/>
            <person name="Schleper C."/>
            <person name="Rodrigues Oliveira T."/>
            <person name="Wollweber F."/>
            <person name="Xu J."/>
            <person name="Rittmann S."/>
            <person name="Klingl A."/>
            <person name="Pilhofer M."/>
        </authorList>
    </citation>
    <scope>NUCLEOTIDE SEQUENCE</scope>
    <source>
        <strain evidence="13">B-35</strain>
    </source>
</reference>
<keyword evidence="14" id="KW-1185">Reference proteome</keyword>
<dbReference type="InterPro" id="IPR032675">
    <property type="entry name" value="LRR_dom_sf"/>
</dbReference>
<dbReference type="InterPro" id="IPR050862">
    <property type="entry name" value="RdRp_reductase_class-2"/>
</dbReference>
<feature type="domain" description="Ribonucleotide reductase alpha-helical" evidence="11">
    <location>
        <begin position="111"/>
        <end position="210"/>
    </location>
</feature>